<dbReference type="EMBL" id="MNCJ02000318">
    <property type="protein sequence ID" value="KAF5814699.1"/>
    <property type="molecule type" value="Genomic_DNA"/>
</dbReference>
<evidence type="ECO:0000313" key="4">
    <source>
        <dbReference type="Proteomes" id="UP000215914"/>
    </source>
</evidence>
<organism evidence="3">
    <name type="scientific">Helianthus annuus</name>
    <name type="common">Common sunflower</name>
    <dbReference type="NCBI Taxonomy" id="4232"/>
    <lineage>
        <taxon>Eukaryota</taxon>
        <taxon>Viridiplantae</taxon>
        <taxon>Streptophyta</taxon>
        <taxon>Embryophyta</taxon>
        <taxon>Tracheophyta</taxon>
        <taxon>Spermatophyta</taxon>
        <taxon>Magnoliopsida</taxon>
        <taxon>eudicotyledons</taxon>
        <taxon>Gunneridae</taxon>
        <taxon>Pentapetalae</taxon>
        <taxon>asterids</taxon>
        <taxon>campanulids</taxon>
        <taxon>Asterales</taxon>
        <taxon>Asteraceae</taxon>
        <taxon>Asteroideae</taxon>
        <taxon>Heliantheae alliance</taxon>
        <taxon>Heliantheae</taxon>
        <taxon>Helianthus</taxon>
    </lineage>
</organism>
<dbReference type="SUPFAM" id="SSF50249">
    <property type="entry name" value="Nucleic acid-binding proteins"/>
    <property type="match status" value="1"/>
</dbReference>
<dbReference type="InParanoid" id="A0A1Y3BWQ3"/>
<dbReference type="Proteomes" id="UP000215914">
    <property type="component" value="Unassembled WGS sequence"/>
</dbReference>
<evidence type="ECO:0000313" key="3">
    <source>
        <dbReference type="EMBL" id="OTF84314.1"/>
    </source>
</evidence>
<dbReference type="Gene3D" id="2.40.50.140">
    <property type="entry name" value="Nucleic acid-binding proteins"/>
    <property type="match status" value="1"/>
</dbReference>
<feature type="compositionally biased region" description="Polar residues" evidence="1">
    <location>
        <begin position="148"/>
        <end position="169"/>
    </location>
</feature>
<sequence length="216" mass="24371">MLTFFNIYSFKIPIRVQDSSGTVTLTMFDFEAYKIFKKTAKELVQVLDDVNLDIKELANGGIPKPYPDVFDILIGKKLAFIIFVSKFNIKYKVENYGIHMATSDPNIISALYTKFKIHQDDQSESSGVHLSEIQSVPCEVSKDEVSYTGDNETSVSNVMKSNQKSPSSSEVKRNLHEVYDVDNTVGSSSTKRRVSDENHEVQDSDSLKLLIPKIEK</sequence>
<evidence type="ECO:0000313" key="2">
    <source>
        <dbReference type="EMBL" id="KAF5814699.1"/>
    </source>
</evidence>
<reference evidence="2" key="3">
    <citation type="submission" date="2020-06" db="EMBL/GenBank/DDBJ databases">
        <title>Helianthus annuus Genome sequencing and assembly Release 2.</title>
        <authorList>
            <person name="Gouzy J."/>
            <person name="Langlade N."/>
            <person name="Munos S."/>
        </authorList>
    </citation>
    <scope>NUCLEOTIDE SEQUENCE</scope>
    <source>
        <tissue evidence="2">Leaves</tissue>
    </source>
</reference>
<gene>
    <name evidence="3" type="ORF">HannXRQ_Chr00c0635g0576641</name>
    <name evidence="2" type="ORF">HanXRQr2_Chr03g0114071</name>
</gene>
<accession>A0A1Y3BWQ3</accession>
<feature type="region of interest" description="Disordered" evidence="1">
    <location>
        <begin position="141"/>
        <end position="216"/>
    </location>
</feature>
<reference evidence="2" key="1">
    <citation type="journal article" date="2017" name="Nature">
        <title>The sunflower genome provides insights into oil metabolism, flowering and Asterid evolution.</title>
        <authorList>
            <person name="Badouin H."/>
            <person name="Gouzy J."/>
            <person name="Grassa C.J."/>
            <person name="Murat F."/>
            <person name="Staton S.E."/>
            <person name="Cottret L."/>
            <person name="Lelandais-Briere C."/>
            <person name="Owens G.L."/>
            <person name="Carrere S."/>
            <person name="Mayjonade B."/>
            <person name="Legrand L."/>
            <person name="Gill N."/>
            <person name="Kane N.C."/>
            <person name="Bowers J.E."/>
            <person name="Hubner S."/>
            <person name="Bellec A."/>
            <person name="Berard A."/>
            <person name="Berges H."/>
            <person name="Blanchet N."/>
            <person name="Boniface M.C."/>
            <person name="Brunel D."/>
            <person name="Catrice O."/>
            <person name="Chaidir N."/>
            <person name="Claudel C."/>
            <person name="Donnadieu C."/>
            <person name="Faraut T."/>
            <person name="Fievet G."/>
            <person name="Helmstetter N."/>
            <person name="King M."/>
            <person name="Knapp S.J."/>
            <person name="Lai Z."/>
            <person name="Le Paslier M.C."/>
            <person name="Lippi Y."/>
            <person name="Lorenzon L."/>
            <person name="Mandel J.R."/>
            <person name="Marage G."/>
            <person name="Marchand G."/>
            <person name="Marquand E."/>
            <person name="Bret-Mestries E."/>
            <person name="Morien E."/>
            <person name="Nambeesan S."/>
            <person name="Nguyen T."/>
            <person name="Pegot-Espagnet P."/>
            <person name="Pouilly N."/>
            <person name="Raftis F."/>
            <person name="Sallet E."/>
            <person name="Schiex T."/>
            <person name="Thomas J."/>
            <person name="Vandecasteele C."/>
            <person name="Vares D."/>
            <person name="Vear F."/>
            <person name="Vautrin S."/>
            <person name="Crespi M."/>
            <person name="Mangin B."/>
            <person name="Burke J.M."/>
            <person name="Salse J."/>
            <person name="Munos S."/>
            <person name="Vincourt P."/>
            <person name="Rieseberg L.H."/>
            <person name="Langlade N.B."/>
        </authorList>
    </citation>
    <scope>NUCLEOTIDE SEQUENCE</scope>
    <source>
        <tissue evidence="2">Leaves</tissue>
    </source>
</reference>
<reference evidence="3" key="2">
    <citation type="submission" date="2017-02" db="EMBL/GenBank/DDBJ databases">
        <title>Sunflower complete genome.</title>
        <authorList>
            <person name="Langlade N."/>
            <person name="Munos S."/>
        </authorList>
    </citation>
    <scope>NUCLEOTIDE SEQUENCE [LARGE SCALE GENOMIC DNA]</scope>
    <source>
        <tissue evidence="3">Leaves</tissue>
    </source>
</reference>
<keyword evidence="4" id="KW-1185">Reference proteome</keyword>
<dbReference type="InterPro" id="IPR012340">
    <property type="entry name" value="NA-bd_OB-fold"/>
</dbReference>
<proteinExistence type="predicted"/>
<dbReference type="AlphaFoldDB" id="A0A1Y3BWQ3"/>
<feature type="compositionally biased region" description="Basic and acidic residues" evidence="1">
    <location>
        <begin position="193"/>
        <end position="206"/>
    </location>
</feature>
<evidence type="ECO:0000256" key="1">
    <source>
        <dbReference type="SAM" id="MobiDB-lite"/>
    </source>
</evidence>
<dbReference type="EMBL" id="KZ113956">
    <property type="protein sequence ID" value="OTF84314.1"/>
    <property type="molecule type" value="Genomic_DNA"/>
</dbReference>
<dbReference type="Gramene" id="mRNA:HanXRQr2_Chr03g0114071">
    <property type="protein sequence ID" value="mRNA:HanXRQr2_Chr03g0114071"/>
    <property type="gene ID" value="HanXRQr2_Chr03g0114071"/>
</dbReference>
<feature type="compositionally biased region" description="Basic and acidic residues" evidence="1">
    <location>
        <begin position="170"/>
        <end position="179"/>
    </location>
</feature>
<protein>
    <submittedName>
        <fullName evidence="2">Nucleic acid-binding protein</fullName>
    </submittedName>
    <submittedName>
        <fullName evidence="3">Putative nucleic acid-binding, OB-fold protein</fullName>
    </submittedName>
</protein>
<name>A0A1Y3BWQ3_HELAN</name>